<proteinExistence type="predicted"/>
<sequence>MVTHDNKGKLPINWLLLYPEWLARAPHLPHHTTPRHATQRNNWHPCFSSPEQPRQEMEGEAWGAKWLGGWVARW</sequence>
<comment type="caution">
    <text evidence="2">The sequence shown here is derived from an EMBL/GenBank/DDBJ whole genome shotgun (WGS) entry which is preliminary data.</text>
</comment>
<dbReference type="Proteomes" id="UP000324222">
    <property type="component" value="Unassembled WGS sequence"/>
</dbReference>
<name>A0A5B7HJ08_PORTR</name>
<gene>
    <name evidence="2" type="ORF">E2C01_064414</name>
</gene>
<evidence type="ECO:0000313" key="2">
    <source>
        <dbReference type="EMBL" id="MPC70173.1"/>
    </source>
</evidence>
<evidence type="ECO:0000256" key="1">
    <source>
        <dbReference type="SAM" id="MobiDB-lite"/>
    </source>
</evidence>
<evidence type="ECO:0000313" key="3">
    <source>
        <dbReference type="Proteomes" id="UP000324222"/>
    </source>
</evidence>
<dbReference type="EMBL" id="VSRR010030679">
    <property type="protein sequence ID" value="MPC70173.1"/>
    <property type="molecule type" value="Genomic_DNA"/>
</dbReference>
<organism evidence="2 3">
    <name type="scientific">Portunus trituberculatus</name>
    <name type="common">Swimming crab</name>
    <name type="synonym">Neptunus trituberculatus</name>
    <dbReference type="NCBI Taxonomy" id="210409"/>
    <lineage>
        <taxon>Eukaryota</taxon>
        <taxon>Metazoa</taxon>
        <taxon>Ecdysozoa</taxon>
        <taxon>Arthropoda</taxon>
        <taxon>Crustacea</taxon>
        <taxon>Multicrustacea</taxon>
        <taxon>Malacostraca</taxon>
        <taxon>Eumalacostraca</taxon>
        <taxon>Eucarida</taxon>
        <taxon>Decapoda</taxon>
        <taxon>Pleocyemata</taxon>
        <taxon>Brachyura</taxon>
        <taxon>Eubrachyura</taxon>
        <taxon>Portunoidea</taxon>
        <taxon>Portunidae</taxon>
        <taxon>Portuninae</taxon>
        <taxon>Portunus</taxon>
    </lineage>
</organism>
<protein>
    <submittedName>
        <fullName evidence="2">Uncharacterized protein</fullName>
    </submittedName>
</protein>
<reference evidence="2 3" key="1">
    <citation type="submission" date="2019-05" db="EMBL/GenBank/DDBJ databases">
        <title>Another draft genome of Portunus trituberculatus and its Hox gene families provides insights of decapod evolution.</title>
        <authorList>
            <person name="Jeong J.-H."/>
            <person name="Song I."/>
            <person name="Kim S."/>
            <person name="Choi T."/>
            <person name="Kim D."/>
            <person name="Ryu S."/>
            <person name="Kim W."/>
        </authorList>
    </citation>
    <scope>NUCLEOTIDE SEQUENCE [LARGE SCALE GENOMIC DNA]</scope>
    <source>
        <tissue evidence="2">Muscle</tissue>
    </source>
</reference>
<dbReference type="AlphaFoldDB" id="A0A5B7HJ08"/>
<feature type="region of interest" description="Disordered" evidence="1">
    <location>
        <begin position="30"/>
        <end position="55"/>
    </location>
</feature>
<accession>A0A5B7HJ08</accession>
<keyword evidence="3" id="KW-1185">Reference proteome</keyword>